<protein>
    <submittedName>
        <fullName evidence="2">Sulfotransferase domain</fullName>
    </submittedName>
</protein>
<dbReference type="Proteomes" id="UP000050465">
    <property type="component" value="Unassembled WGS sequence"/>
</dbReference>
<evidence type="ECO:0000256" key="1">
    <source>
        <dbReference type="ARBA" id="ARBA00022679"/>
    </source>
</evidence>
<evidence type="ECO:0000313" key="3">
    <source>
        <dbReference type="Proteomes" id="UP000050465"/>
    </source>
</evidence>
<evidence type="ECO:0000313" key="2">
    <source>
        <dbReference type="EMBL" id="KPQ35034.1"/>
    </source>
</evidence>
<sequence>MASSDCLPNFLIFGVQKAGTTSLYNYLREHPQVYMSPRKETEFMGREPLKGADAEGAQAGESIAQQKTPGGRNKILTIEDYQALFKGVTHEIAIGEASPNYLFLHRRAVPQIQTYVPHAKLIAVLRNPVERAYSDYLMHIREQVGNRQPLAEQIKNSAESSYTLLKGRYYEGTKHFLETFGTEQVKIFLYDDLQRDSAAFMSEIYQFIGVDPSFKANTQQRQQKAEVPKNQMFNRLLRTHNPVRAAVASLLKMVLPEAKRQQLRSRLIAANSQGKEALPLTDEDRLLLENYYREDILRLQDLLNRDLSHWFQLTSSDSFQCNQSQEKTPEKTPEKS</sequence>
<gene>
    <name evidence="2" type="ORF">HLUCCA11_12755</name>
</gene>
<proteinExistence type="predicted"/>
<dbReference type="PATRIC" id="fig|1666911.3.peg.4708"/>
<organism evidence="2 3">
    <name type="scientific">Phormidesmis priestleyi Ana</name>
    <dbReference type="NCBI Taxonomy" id="1666911"/>
    <lineage>
        <taxon>Bacteria</taxon>
        <taxon>Bacillati</taxon>
        <taxon>Cyanobacteriota</taxon>
        <taxon>Cyanophyceae</taxon>
        <taxon>Leptolyngbyales</taxon>
        <taxon>Leptolyngbyaceae</taxon>
        <taxon>Phormidesmis</taxon>
    </lineage>
</organism>
<dbReference type="EMBL" id="LJZR01000015">
    <property type="protein sequence ID" value="KPQ35034.1"/>
    <property type="molecule type" value="Genomic_DNA"/>
</dbReference>
<dbReference type="InterPro" id="IPR027417">
    <property type="entry name" value="P-loop_NTPase"/>
</dbReference>
<dbReference type="AlphaFoldDB" id="A0A0N8KMY5"/>
<dbReference type="Gene3D" id="3.40.50.300">
    <property type="entry name" value="P-loop containing nucleotide triphosphate hydrolases"/>
    <property type="match status" value="1"/>
</dbReference>
<accession>A0A0N8KMY5</accession>
<keyword evidence="1 2" id="KW-0808">Transferase</keyword>
<name>A0A0N8KMY5_9CYAN</name>
<comment type="caution">
    <text evidence="2">The sequence shown here is derived from an EMBL/GenBank/DDBJ whole genome shotgun (WGS) entry which is preliminary data.</text>
</comment>
<dbReference type="Pfam" id="PF13469">
    <property type="entry name" value="Sulfotransfer_3"/>
    <property type="match status" value="1"/>
</dbReference>
<dbReference type="PANTHER" id="PTHR10605">
    <property type="entry name" value="HEPARAN SULFATE SULFOTRANSFERASE"/>
    <property type="match status" value="1"/>
</dbReference>
<dbReference type="STRING" id="1666911.HLUCCA11_12755"/>
<reference evidence="2 3" key="1">
    <citation type="submission" date="2015-09" db="EMBL/GenBank/DDBJ databases">
        <title>Identification and resolution of microdiversity through metagenomic sequencing of parallel consortia.</title>
        <authorList>
            <person name="Nelson W.C."/>
            <person name="Romine M.F."/>
            <person name="Lindemann S.R."/>
        </authorList>
    </citation>
    <scope>NUCLEOTIDE SEQUENCE [LARGE SCALE GENOMIC DNA]</scope>
    <source>
        <strain evidence="2">Ana</strain>
    </source>
</reference>
<dbReference type="GO" id="GO:0008146">
    <property type="term" value="F:sulfotransferase activity"/>
    <property type="evidence" value="ECO:0007669"/>
    <property type="project" value="InterPro"/>
</dbReference>
<dbReference type="PANTHER" id="PTHR10605:SF56">
    <property type="entry name" value="BIFUNCTIONAL HEPARAN SULFATE N-DEACETYLASE_N-SULFOTRANSFERASE"/>
    <property type="match status" value="1"/>
</dbReference>
<dbReference type="InterPro" id="IPR037359">
    <property type="entry name" value="NST/OST"/>
</dbReference>
<dbReference type="SUPFAM" id="SSF52540">
    <property type="entry name" value="P-loop containing nucleoside triphosphate hydrolases"/>
    <property type="match status" value="1"/>
</dbReference>